<proteinExistence type="predicted"/>
<evidence type="ECO:0000313" key="2">
    <source>
        <dbReference type="EMBL" id="QXN91347.1"/>
    </source>
</evidence>
<organism evidence="2 3">
    <name type="scientific">Nocardia iowensis</name>
    <dbReference type="NCBI Taxonomy" id="204891"/>
    <lineage>
        <taxon>Bacteria</taxon>
        <taxon>Bacillati</taxon>
        <taxon>Actinomycetota</taxon>
        <taxon>Actinomycetes</taxon>
        <taxon>Mycobacteriales</taxon>
        <taxon>Nocardiaceae</taxon>
        <taxon>Nocardia</taxon>
    </lineage>
</organism>
<evidence type="ECO:0000256" key="1">
    <source>
        <dbReference type="SAM" id="SignalP"/>
    </source>
</evidence>
<name>A0ABX8RQR3_NOCIO</name>
<keyword evidence="3" id="KW-1185">Reference proteome</keyword>
<feature type="chain" id="PRO_5047388580" description="Secreted protein" evidence="1">
    <location>
        <begin position="24"/>
        <end position="135"/>
    </location>
</feature>
<dbReference type="EMBL" id="CP078145">
    <property type="protein sequence ID" value="QXN91347.1"/>
    <property type="molecule type" value="Genomic_DNA"/>
</dbReference>
<reference evidence="2 3" key="1">
    <citation type="submission" date="2021-07" db="EMBL/GenBank/DDBJ databases">
        <title>Whole Genome Sequence of Nocardia Iowensis.</title>
        <authorList>
            <person name="Lamm A."/>
            <person name="Collins-Fairclough A.M."/>
            <person name="Bunk B."/>
            <person name="Sproer C."/>
        </authorList>
    </citation>
    <scope>NUCLEOTIDE SEQUENCE [LARGE SCALE GENOMIC DNA]</scope>
    <source>
        <strain evidence="2 3">NRRL 5646</strain>
    </source>
</reference>
<accession>A0ABX8RQR3</accession>
<keyword evidence="1" id="KW-0732">Signal</keyword>
<protein>
    <recommendedName>
        <fullName evidence="4">Secreted protein</fullName>
    </recommendedName>
</protein>
<feature type="signal peptide" evidence="1">
    <location>
        <begin position="1"/>
        <end position="23"/>
    </location>
</feature>
<gene>
    <name evidence="2" type="ORF">KV110_39580</name>
</gene>
<evidence type="ECO:0000313" key="3">
    <source>
        <dbReference type="Proteomes" id="UP000694257"/>
    </source>
</evidence>
<evidence type="ECO:0008006" key="4">
    <source>
        <dbReference type="Google" id="ProtNLM"/>
    </source>
</evidence>
<dbReference type="RefSeq" id="WP_218472202.1">
    <property type="nucleotide sequence ID" value="NZ_BAABJN010000012.1"/>
</dbReference>
<dbReference type="Proteomes" id="UP000694257">
    <property type="component" value="Chromosome"/>
</dbReference>
<sequence>MGMMRSVIGASLLVAGAATMTLAATGPAAAEPRDCALDRSPTRAAAHCGGDGTYILEVDCVGLNLSGGPILGAYNKSVTGFADPTPGRELYTHPARDCMMPLTLGQIGFAIDARITQTPTRPGLPPNAYEYDPGR</sequence>